<dbReference type="KEGG" id="bmx:BMS_1384"/>
<dbReference type="InterPro" id="IPR011990">
    <property type="entry name" value="TPR-like_helical_dom_sf"/>
</dbReference>
<dbReference type="STRING" id="862908.BMS_1384"/>
<proteinExistence type="predicted"/>
<keyword evidence="1" id="KW-0732">Signal</keyword>
<organism evidence="2 3">
    <name type="scientific">Halobacteriovorax marinus (strain ATCC BAA-682 / DSM 15412 / SJ)</name>
    <name type="common">Bacteriovorax marinus</name>
    <dbReference type="NCBI Taxonomy" id="862908"/>
    <lineage>
        <taxon>Bacteria</taxon>
        <taxon>Pseudomonadati</taxon>
        <taxon>Bdellovibrionota</taxon>
        <taxon>Bacteriovoracia</taxon>
        <taxon>Bacteriovoracales</taxon>
        <taxon>Halobacteriovoraceae</taxon>
        <taxon>Halobacteriovorax</taxon>
    </lineage>
</organism>
<accession>E1WZR3</accession>
<dbReference type="AlphaFoldDB" id="E1WZR3"/>
<dbReference type="EMBL" id="FQ312005">
    <property type="protein sequence ID" value="CBW26249.1"/>
    <property type="molecule type" value="Genomic_DNA"/>
</dbReference>
<dbReference type="SUPFAM" id="SSF48452">
    <property type="entry name" value="TPR-like"/>
    <property type="match status" value="1"/>
</dbReference>
<gene>
    <name evidence="2" type="ordered locus">BMS_1384</name>
</gene>
<dbReference type="PATRIC" id="fig|862908.3.peg.1316"/>
<dbReference type="OrthoDB" id="6396554at2"/>
<feature type="signal peptide" evidence="1">
    <location>
        <begin position="1"/>
        <end position="17"/>
    </location>
</feature>
<evidence type="ECO:0000313" key="3">
    <source>
        <dbReference type="Proteomes" id="UP000008963"/>
    </source>
</evidence>
<protein>
    <submittedName>
        <fullName evidence="2">Exported protein</fullName>
    </submittedName>
</protein>
<dbReference type="HOGENOM" id="CLU_568332_0_0_7"/>
<evidence type="ECO:0000256" key="1">
    <source>
        <dbReference type="SAM" id="SignalP"/>
    </source>
</evidence>
<dbReference type="Proteomes" id="UP000008963">
    <property type="component" value="Chromosome"/>
</dbReference>
<evidence type="ECO:0000313" key="2">
    <source>
        <dbReference type="EMBL" id="CBW26249.1"/>
    </source>
</evidence>
<dbReference type="Gene3D" id="1.25.40.10">
    <property type="entry name" value="Tetratricopeptide repeat domain"/>
    <property type="match status" value="1"/>
</dbReference>
<sequence length="478" mass="56496">MKLLLSMVLLFTFSANAHFGVAEKTFFSNEKGKNLKIFNELFKSKYYFSSLAFAAEHIIESEKLDKDFEEKLEILILKSGSNSLAGLSNKDLIKHDSPTLQLIYALKMFRQKNYKNAVIVAERIPLNNRFAPEALYTAGTAREILGDISRSKDRFEKCIKVANDYKKKSDKEKLKRYFTVLSESCTMHIARLYYKQKQYAKAIQTYNEIPKTSYRWPYTLIEKAWANYYLEDFNRSLGLVVTYRSPLLSSYFFPESEVLNALNYYRLCLYNDSLATIDQYYKVFKSRSDELKKIVLPNKDSHTYFINLVFSSLKETQELNPYIRNLVTQIRKKVKFSVDLVSFKKAKNELKYLNKRKQNQFTKYLIKQVERSINWRTQHLNHYVKKEMFTFINDIHKYSYEMFNIKLEIMSKKRSLLYSNKELISNRSRGSLDNVKMTIDDDFWNFEGSFWADELGDYSYGLKSNCTTVNVKKKVSKR</sequence>
<feature type="chain" id="PRO_5003154539" evidence="1">
    <location>
        <begin position="18"/>
        <end position="478"/>
    </location>
</feature>
<keyword evidence="3" id="KW-1185">Reference proteome</keyword>
<dbReference type="eggNOG" id="COG0457">
    <property type="taxonomic scope" value="Bacteria"/>
</dbReference>
<dbReference type="RefSeq" id="WP_014244033.1">
    <property type="nucleotide sequence ID" value="NC_016620.1"/>
</dbReference>
<reference evidence="3" key="1">
    <citation type="journal article" date="2013" name="ISME J.">
        <title>A small predatory core genome in the divergent marine Bacteriovorax marinus SJ and the terrestrial Bdellovibrio bacteriovorus.</title>
        <authorList>
            <person name="Crossman L.C."/>
            <person name="Chen H."/>
            <person name="Cerdeno-Tarraga A.M."/>
            <person name="Brooks K."/>
            <person name="Quail M.A."/>
            <person name="Pineiro S.A."/>
            <person name="Hobley L."/>
            <person name="Sockett R.E."/>
            <person name="Bentley S.D."/>
            <person name="Parkhill J."/>
            <person name="Williams H.N."/>
            <person name="Stine O.C."/>
        </authorList>
    </citation>
    <scope>NUCLEOTIDE SEQUENCE [LARGE SCALE GENOMIC DNA]</scope>
    <source>
        <strain evidence="3">ATCC BAA-682 / DSM 15412 / SJ</strain>
    </source>
</reference>
<name>E1WZR3_HALMS</name>